<proteinExistence type="predicted"/>
<organism evidence="1 2">
    <name type="scientific">Pedobacter hiemivivus</name>
    <dbReference type="NCBI Taxonomy" id="2530454"/>
    <lineage>
        <taxon>Bacteria</taxon>
        <taxon>Pseudomonadati</taxon>
        <taxon>Bacteroidota</taxon>
        <taxon>Sphingobacteriia</taxon>
        <taxon>Sphingobacteriales</taxon>
        <taxon>Sphingobacteriaceae</taxon>
        <taxon>Pedobacter</taxon>
    </lineage>
</organism>
<evidence type="ECO:0000313" key="2">
    <source>
        <dbReference type="Proteomes" id="UP000291117"/>
    </source>
</evidence>
<dbReference type="SUPFAM" id="SSF50952">
    <property type="entry name" value="Soluble quinoprotein glucose dehydrogenase"/>
    <property type="match status" value="1"/>
</dbReference>
<dbReference type="Proteomes" id="UP000291117">
    <property type="component" value="Unassembled WGS sequence"/>
</dbReference>
<comment type="caution">
    <text evidence="1">The sequence shown here is derived from an EMBL/GenBank/DDBJ whole genome shotgun (WGS) entry which is preliminary data.</text>
</comment>
<dbReference type="AlphaFoldDB" id="A0A4R0N9T3"/>
<dbReference type="EMBL" id="SJSM01000004">
    <property type="protein sequence ID" value="TCC96979.1"/>
    <property type="molecule type" value="Genomic_DNA"/>
</dbReference>
<evidence type="ECO:0000313" key="1">
    <source>
        <dbReference type="EMBL" id="TCC96979.1"/>
    </source>
</evidence>
<reference evidence="1 2" key="1">
    <citation type="submission" date="2019-02" db="EMBL/GenBank/DDBJ databases">
        <title>Pedobacter sp. RP-3-8 sp. nov., isolated from Arctic soil.</title>
        <authorList>
            <person name="Dahal R.H."/>
        </authorList>
    </citation>
    <scope>NUCLEOTIDE SEQUENCE [LARGE SCALE GENOMIC DNA]</scope>
    <source>
        <strain evidence="1 2">RP-3-8</strain>
    </source>
</reference>
<dbReference type="OrthoDB" id="1100059at2"/>
<protein>
    <submittedName>
        <fullName evidence="1">Uncharacterized protein</fullName>
    </submittedName>
</protein>
<name>A0A4R0N9T3_9SPHI</name>
<keyword evidence="2" id="KW-1185">Reference proteome</keyword>
<sequence>MKAVIVFSLTMLTLTVFGQYKCNYTKITEIEGTNFMVASIESWGKSESAKNQHWLFIDTKNGQINRFELPVGGWFSSKPEQIKIDEMNINILLVTVQSIDMDGKNGIDYNDPRQIIAVSTDGTKSTQVTDGKLYVQSWAVNKKTGTLVVTGYYDLNNNRKYDITDKNEISIYDLKSLKLISKI</sequence>
<dbReference type="InterPro" id="IPR011041">
    <property type="entry name" value="Quinoprot_gluc/sorb_DH_b-prop"/>
</dbReference>
<accession>A0A4R0N9T3</accession>
<dbReference type="RefSeq" id="WP_131608391.1">
    <property type="nucleotide sequence ID" value="NZ_SJSM01000004.1"/>
</dbReference>
<gene>
    <name evidence="1" type="ORF">EZ444_08960</name>
</gene>